<dbReference type="EMBL" id="AGFM01000016">
    <property type="protein sequence ID" value="EHJ61775.1"/>
    <property type="molecule type" value="Genomic_DNA"/>
</dbReference>
<keyword evidence="3" id="KW-1185">Reference proteome</keyword>
<evidence type="ECO:0000313" key="2">
    <source>
        <dbReference type="EMBL" id="EHJ61775.1"/>
    </source>
</evidence>
<feature type="compositionally biased region" description="Basic and acidic residues" evidence="1">
    <location>
        <begin position="7"/>
        <end position="24"/>
    </location>
</feature>
<evidence type="ECO:0000313" key="3">
    <source>
        <dbReference type="Proteomes" id="UP000004030"/>
    </source>
</evidence>
<proteinExistence type="predicted"/>
<sequence length="39" mass="4147">MNSVSDNEGKLSRDAARADLRGDYSKLGASRYGKENASG</sequence>
<gene>
    <name evidence="2" type="ORF">NSU_1284</name>
</gene>
<dbReference type="PATRIC" id="fig|1088721.3.peg.1267"/>
<feature type="region of interest" description="Disordered" evidence="1">
    <location>
        <begin position="1"/>
        <end position="39"/>
    </location>
</feature>
<evidence type="ECO:0000256" key="1">
    <source>
        <dbReference type="SAM" id="MobiDB-lite"/>
    </source>
</evidence>
<comment type="caution">
    <text evidence="2">The sequence shown here is derived from an EMBL/GenBank/DDBJ whole genome shotgun (WGS) entry which is preliminary data.</text>
</comment>
<organism evidence="2 3">
    <name type="scientific">Novosphingobium pentaromativorans US6-1</name>
    <dbReference type="NCBI Taxonomy" id="1088721"/>
    <lineage>
        <taxon>Bacteria</taxon>
        <taxon>Pseudomonadati</taxon>
        <taxon>Pseudomonadota</taxon>
        <taxon>Alphaproteobacteria</taxon>
        <taxon>Sphingomonadales</taxon>
        <taxon>Sphingomonadaceae</taxon>
        <taxon>Novosphingobium</taxon>
    </lineage>
</organism>
<dbReference type="Proteomes" id="UP000004030">
    <property type="component" value="Unassembled WGS sequence"/>
</dbReference>
<name>G6EAB3_9SPHN</name>
<accession>G6EAB3</accession>
<protein>
    <submittedName>
        <fullName evidence="2">Uncharacterized protein</fullName>
    </submittedName>
</protein>
<reference evidence="2 3" key="1">
    <citation type="journal article" date="2012" name="J. Bacteriol.">
        <title>Genome sequence of benzo(a)pyrene-degrading bacterium Novosphingobium pentaromativorans US6-1.</title>
        <authorList>
            <person name="Luo Y.R."/>
            <person name="Kang S.G."/>
            <person name="Kim S.J."/>
            <person name="Kim M.R."/>
            <person name="Li N."/>
            <person name="Lee J.H."/>
            <person name="Kwon K.K."/>
        </authorList>
    </citation>
    <scope>NUCLEOTIDE SEQUENCE [LARGE SCALE GENOMIC DNA]</scope>
    <source>
        <strain evidence="2 3">US6-1</strain>
    </source>
</reference>
<dbReference type="AlphaFoldDB" id="G6EAB3"/>